<reference evidence="1 2" key="1">
    <citation type="submission" date="2013-11" db="EMBL/GenBank/DDBJ databases">
        <title>Genome sequencing of Stegodyphus mimosarum.</title>
        <authorList>
            <person name="Bechsgaard J."/>
        </authorList>
    </citation>
    <scope>NUCLEOTIDE SEQUENCE [LARGE SCALE GENOMIC DNA]</scope>
</reference>
<protein>
    <submittedName>
        <fullName evidence="1">Uncharacterized protein</fullName>
    </submittedName>
</protein>
<accession>A0A087USM3</accession>
<gene>
    <name evidence="1" type="ORF">X975_07180</name>
</gene>
<feature type="non-terminal residue" evidence="1">
    <location>
        <position position="45"/>
    </location>
</feature>
<dbReference type="Proteomes" id="UP000054359">
    <property type="component" value="Unassembled WGS sequence"/>
</dbReference>
<proteinExistence type="predicted"/>
<evidence type="ECO:0000313" key="1">
    <source>
        <dbReference type="EMBL" id="KFM80362.1"/>
    </source>
</evidence>
<evidence type="ECO:0000313" key="2">
    <source>
        <dbReference type="Proteomes" id="UP000054359"/>
    </source>
</evidence>
<keyword evidence="2" id="KW-1185">Reference proteome</keyword>
<dbReference type="AlphaFoldDB" id="A0A087USM3"/>
<dbReference type="EMBL" id="KK121379">
    <property type="protein sequence ID" value="KFM80362.1"/>
    <property type="molecule type" value="Genomic_DNA"/>
</dbReference>
<sequence>MYVNHMSQKCANPFQQDLCEAWTKITNCSYSLDREYFKRKECGQD</sequence>
<name>A0A087USM3_STEMI</name>
<organism evidence="1 2">
    <name type="scientific">Stegodyphus mimosarum</name>
    <name type="common">African social velvet spider</name>
    <dbReference type="NCBI Taxonomy" id="407821"/>
    <lineage>
        <taxon>Eukaryota</taxon>
        <taxon>Metazoa</taxon>
        <taxon>Ecdysozoa</taxon>
        <taxon>Arthropoda</taxon>
        <taxon>Chelicerata</taxon>
        <taxon>Arachnida</taxon>
        <taxon>Araneae</taxon>
        <taxon>Araneomorphae</taxon>
        <taxon>Entelegynae</taxon>
        <taxon>Eresoidea</taxon>
        <taxon>Eresidae</taxon>
        <taxon>Stegodyphus</taxon>
    </lineage>
</organism>